<accession>A0A517NBJ4</accession>
<reference evidence="2 3" key="1">
    <citation type="submission" date="2019-02" db="EMBL/GenBank/DDBJ databases">
        <title>Deep-cultivation of Planctomycetes and their phenomic and genomic characterization uncovers novel biology.</title>
        <authorList>
            <person name="Wiegand S."/>
            <person name="Jogler M."/>
            <person name="Boedeker C."/>
            <person name="Pinto D."/>
            <person name="Vollmers J."/>
            <person name="Rivas-Marin E."/>
            <person name="Kohn T."/>
            <person name="Peeters S.H."/>
            <person name="Heuer A."/>
            <person name="Rast P."/>
            <person name="Oberbeckmann S."/>
            <person name="Bunk B."/>
            <person name="Jeske O."/>
            <person name="Meyerdierks A."/>
            <person name="Storesund J.E."/>
            <person name="Kallscheuer N."/>
            <person name="Luecker S."/>
            <person name="Lage O.M."/>
            <person name="Pohl T."/>
            <person name="Merkel B.J."/>
            <person name="Hornburger P."/>
            <person name="Mueller R.-W."/>
            <person name="Bruemmer F."/>
            <person name="Labrenz M."/>
            <person name="Spormann A.M."/>
            <person name="Op den Camp H."/>
            <person name="Overmann J."/>
            <person name="Amann R."/>
            <person name="Jetten M.S.M."/>
            <person name="Mascher T."/>
            <person name="Medema M.H."/>
            <person name="Devos D.P."/>
            <person name="Kaster A.-K."/>
            <person name="Ovreas L."/>
            <person name="Rohde M."/>
            <person name="Galperin M.Y."/>
            <person name="Jogler C."/>
        </authorList>
    </citation>
    <scope>NUCLEOTIDE SEQUENCE [LARGE SCALE GENOMIC DNA]</scope>
    <source>
        <strain evidence="2 3">K22_7</strain>
    </source>
</reference>
<evidence type="ECO:0000313" key="2">
    <source>
        <dbReference type="EMBL" id="QDT04516.1"/>
    </source>
</evidence>
<sequence>MRNNQQVRSLLGSLDQDQFAATLGLSPSVPTKGGEDGSDCWRTIRSWSNTTLIVRLDSQIRTNCCDASHCDRHDQWSHAAPAVAARRKRHAETTTQNRSNPSTVRTYSVRFARNQLTSNASTAREQSVTHREPSFTGCCRSREIRRRDTSVLTGPSAARLRKSIRLR</sequence>
<evidence type="ECO:0000313" key="3">
    <source>
        <dbReference type="Proteomes" id="UP000318538"/>
    </source>
</evidence>
<feature type="compositionally biased region" description="Polar residues" evidence="1">
    <location>
        <begin position="93"/>
        <end position="103"/>
    </location>
</feature>
<protein>
    <submittedName>
        <fullName evidence="2">Uncharacterized protein</fullName>
    </submittedName>
</protein>
<evidence type="ECO:0000256" key="1">
    <source>
        <dbReference type="SAM" id="MobiDB-lite"/>
    </source>
</evidence>
<name>A0A517NBJ4_9BACT</name>
<feature type="region of interest" description="Disordered" evidence="1">
    <location>
        <begin position="81"/>
        <end position="103"/>
    </location>
</feature>
<dbReference type="Proteomes" id="UP000318538">
    <property type="component" value="Chromosome"/>
</dbReference>
<dbReference type="KEGG" id="rlc:K227x_29080"/>
<proteinExistence type="predicted"/>
<keyword evidence="3" id="KW-1185">Reference proteome</keyword>
<organism evidence="2 3">
    <name type="scientific">Rubripirellula lacrimiformis</name>
    <dbReference type="NCBI Taxonomy" id="1930273"/>
    <lineage>
        <taxon>Bacteria</taxon>
        <taxon>Pseudomonadati</taxon>
        <taxon>Planctomycetota</taxon>
        <taxon>Planctomycetia</taxon>
        <taxon>Pirellulales</taxon>
        <taxon>Pirellulaceae</taxon>
        <taxon>Rubripirellula</taxon>
    </lineage>
</organism>
<dbReference type="EMBL" id="CP036525">
    <property type="protein sequence ID" value="QDT04516.1"/>
    <property type="molecule type" value="Genomic_DNA"/>
</dbReference>
<gene>
    <name evidence="2" type="ORF">K227x_29080</name>
</gene>
<dbReference type="AlphaFoldDB" id="A0A517NBJ4"/>